<dbReference type="PANTHER" id="PTHR28535">
    <property type="entry name" value="ZINC FINGER GRF-TYPE CONTAINING 1"/>
    <property type="match status" value="1"/>
</dbReference>
<evidence type="ECO:0000256" key="1">
    <source>
        <dbReference type="SAM" id="MobiDB-lite"/>
    </source>
</evidence>
<feature type="domain" description="5'-3' DNA helicase ZGRF1-like N-terminal" evidence="2">
    <location>
        <begin position="252"/>
        <end position="326"/>
    </location>
</feature>
<evidence type="ECO:0000313" key="3">
    <source>
        <dbReference type="EMBL" id="VFU32823.1"/>
    </source>
</evidence>
<dbReference type="InterPro" id="IPR052800">
    <property type="entry name" value="DNA_Repair_Helicase_ZGRF1"/>
</dbReference>
<proteinExistence type="predicted"/>
<accession>A0A6N2L0J7</accession>
<dbReference type="Pfam" id="PF10382">
    <property type="entry name" value="ZGRF1-like_N"/>
    <property type="match status" value="4"/>
</dbReference>
<evidence type="ECO:0000259" key="2">
    <source>
        <dbReference type="Pfam" id="PF10382"/>
    </source>
</evidence>
<feature type="domain" description="5'-3' DNA helicase ZGRF1-like N-terminal" evidence="2">
    <location>
        <begin position="13"/>
        <end position="81"/>
    </location>
</feature>
<dbReference type="InterPro" id="IPR018838">
    <property type="entry name" value="ZGRF1-like_N"/>
</dbReference>
<feature type="compositionally biased region" description="Low complexity" evidence="1">
    <location>
        <begin position="126"/>
        <end position="137"/>
    </location>
</feature>
<gene>
    <name evidence="3" type="ORF">SVIM_LOCUS146519</name>
</gene>
<sequence>MEDIDRKKKKKQRWSVTYTKHIKQKRKIYQDGFLDLHFSTNKVMLFDECEKLLECRILKDEEVVSSGETLTFNAFLVDVGDPEVGVDNNSPNKLPVSDLNFHGRDKKITKKIGFMRRQKFINPSISSSEIRQSEQQRYGVPESSPDLSKSATEWQVLYTTQVTQKAKKYHDGFLRLDACGSLGRQVMLYDASKKLLTTKFLKPDEIIKSGGSVSFVGYLVVIGASERDTEPLADLTIRKSTSNTGGKTKTMHVLYTTQMTQKTKKYHDGFLRLARCESLGTQIMLYDASKRQLDRRFLKKNEIISSGESISFDAHLVDIGEPEGENQLLPDLNIQGNNYNHASKPGIMHGQSDGIKDNKSVAKEWCVLYTSDITQKAKKYHSGILRLASCGSYRKQVTLLNECKTFMTSKFLSLSEDVKVGSMLALPKYLVEVGELLMSSEGKYQNTYLREDANSRSISIEDRTKFCNAVPTNKTLRNACQILSILQKPAVQGSVAAQCIDKSINASTLFEDSELSRQSCPHEGPSQNLDVGGPRLSTFSGNQYSNDTEAAENCYQCHPTNVEADTKCCDEAFSSGISSLMGSCTHSPNDDRRKTLDQSKSARKMDIWPTFDLGF</sequence>
<protein>
    <recommendedName>
        <fullName evidence="2">5'-3' DNA helicase ZGRF1-like N-terminal domain-containing protein</fullName>
    </recommendedName>
</protein>
<dbReference type="GO" id="GO:0005634">
    <property type="term" value="C:nucleus"/>
    <property type="evidence" value="ECO:0007669"/>
    <property type="project" value="TreeGrafter"/>
</dbReference>
<feature type="region of interest" description="Disordered" evidence="1">
    <location>
        <begin position="126"/>
        <end position="146"/>
    </location>
</feature>
<dbReference type="AlphaFoldDB" id="A0A6N2L0J7"/>
<feature type="domain" description="5'-3' DNA helicase ZGRF1-like N-terminal" evidence="2">
    <location>
        <begin position="363"/>
        <end position="440"/>
    </location>
</feature>
<dbReference type="PANTHER" id="PTHR28535:SF1">
    <property type="entry name" value="PROTEIN ZGRF1"/>
    <property type="match status" value="1"/>
</dbReference>
<dbReference type="GO" id="GO:0006302">
    <property type="term" value="P:double-strand break repair"/>
    <property type="evidence" value="ECO:0007669"/>
    <property type="project" value="TreeGrafter"/>
</dbReference>
<dbReference type="GO" id="GO:0035861">
    <property type="term" value="C:site of double-strand break"/>
    <property type="evidence" value="ECO:0007669"/>
    <property type="project" value="TreeGrafter"/>
</dbReference>
<organism evidence="3">
    <name type="scientific">Salix viminalis</name>
    <name type="common">Common osier</name>
    <name type="synonym">Basket willow</name>
    <dbReference type="NCBI Taxonomy" id="40686"/>
    <lineage>
        <taxon>Eukaryota</taxon>
        <taxon>Viridiplantae</taxon>
        <taxon>Streptophyta</taxon>
        <taxon>Embryophyta</taxon>
        <taxon>Tracheophyta</taxon>
        <taxon>Spermatophyta</taxon>
        <taxon>Magnoliopsida</taxon>
        <taxon>eudicotyledons</taxon>
        <taxon>Gunneridae</taxon>
        <taxon>Pentapetalae</taxon>
        <taxon>rosids</taxon>
        <taxon>fabids</taxon>
        <taxon>Malpighiales</taxon>
        <taxon>Salicaceae</taxon>
        <taxon>Saliceae</taxon>
        <taxon>Salix</taxon>
    </lineage>
</organism>
<name>A0A6N2L0J7_SALVM</name>
<feature type="domain" description="5'-3' DNA helicase ZGRF1-like N-terminal" evidence="2">
    <location>
        <begin position="152"/>
        <end position="229"/>
    </location>
</feature>
<reference evidence="3" key="1">
    <citation type="submission" date="2019-03" db="EMBL/GenBank/DDBJ databases">
        <authorList>
            <person name="Mank J."/>
            <person name="Almeida P."/>
        </authorList>
    </citation>
    <scope>NUCLEOTIDE SEQUENCE</scope>
    <source>
        <strain evidence="3">78183</strain>
    </source>
</reference>
<dbReference type="EMBL" id="CAADRP010000846">
    <property type="protein sequence ID" value="VFU32823.1"/>
    <property type="molecule type" value="Genomic_DNA"/>
</dbReference>